<dbReference type="Pfam" id="PF04979">
    <property type="entry name" value="IPP-2"/>
    <property type="match status" value="1"/>
</dbReference>
<proteinExistence type="predicted"/>
<feature type="compositionally biased region" description="Acidic residues" evidence="1">
    <location>
        <begin position="84"/>
        <end position="94"/>
    </location>
</feature>
<feature type="compositionally biased region" description="Low complexity" evidence="1">
    <location>
        <begin position="133"/>
        <end position="159"/>
    </location>
</feature>
<feature type="region of interest" description="Disordered" evidence="1">
    <location>
        <begin position="1"/>
        <end position="54"/>
    </location>
</feature>
<dbReference type="EMBL" id="NBII01000003">
    <property type="protein sequence ID" value="PAV21245.1"/>
    <property type="molecule type" value="Genomic_DNA"/>
</dbReference>
<dbReference type="Gene3D" id="6.10.250.1050">
    <property type="match status" value="1"/>
</dbReference>
<evidence type="ECO:0000313" key="3">
    <source>
        <dbReference type="Proteomes" id="UP000217199"/>
    </source>
</evidence>
<dbReference type="OrthoDB" id="551302at2759"/>
<accession>A0A286UP52</accession>
<dbReference type="InParanoid" id="A0A286UP52"/>
<protein>
    <submittedName>
        <fullName evidence="2">Phosphatase regulatory subunit glc9</fullName>
    </submittedName>
</protein>
<dbReference type="AlphaFoldDB" id="A0A286UP52"/>
<sequence length="249" mass="26827">MSMADDSTPNDIAARAPLHRASTSQTKPKGILKNAPVANAGPGTPGSGQHLQWDEQNIALTEIQKDSLMKITEPKTPYVRYNAETDEIEGDIPDLDLGRVGGSLAEYATSPTEMKRSSRGTTPEPSENGSRRTSFSSVGRPSVSGRSGSGASSRSTSFSLPAETIGKEIRGASGERGEVEIEEMDEETFAKHQAFISARERHYSNEAEAMKTAHKLMAEEEDEDEDQNGSVESEDIPPVPPVPRLNGRS</sequence>
<evidence type="ECO:0000256" key="1">
    <source>
        <dbReference type="SAM" id="MobiDB-lite"/>
    </source>
</evidence>
<dbReference type="Proteomes" id="UP000217199">
    <property type="component" value="Unassembled WGS sequence"/>
</dbReference>
<dbReference type="STRING" id="2282107.A0A286UP52"/>
<dbReference type="GO" id="GO:0009966">
    <property type="term" value="P:regulation of signal transduction"/>
    <property type="evidence" value="ECO:0007669"/>
    <property type="project" value="InterPro"/>
</dbReference>
<dbReference type="PANTHER" id="PTHR12398:SF20">
    <property type="entry name" value="PROTEIN PHOSPHATASE 1 REGULATORY INHIBITOR SUBUNIT 2"/>
    <property type="match status" value="1"/>
</dbReference>
<feature type="compositionally biased region" description="Basic and acidic residues" evidence="1">
    <location>
        <begin position="165"/>
        <end position="179"/>
    </location>
</feature>
<gene>
    <name evidence="2" type="ORF">PNOK_0387200</name>
</gene>
<feature type="compositionally biased region" description="Polar residues" evidence="1">
    <location>
        <begin position="1"/>
        <end position="10"/>
    </location>
</feature>
<name>A0A286UP52_9AGAM</name>
<dbReference type="InterPro" id="IPR007062">
    <property type="entry name" value="PPI-2"/>
</dbReference>
<organism evidence="2 3">
    <name type="scientific">Pyrrhoderma noxium</name>
    <dbReference type="NCBI Taxonomy" id="2282107"/>
    <lineage>
        <taxon>Eukaryota</taxon>
        <taxon>Fungi</taxon>
        <taxon>Dikarya</taxon>
        <taxon>Basidiomycota</taxon>
        <taxon>Agaricomycotina</taxon>
        <taxon>Agaricomycetes</taxon>
        <taxon>Hymenochaetales</taxon>
        <taxon>Hymenochaetaceae</taxon>
        <taxon>Pyrrhoderma</taxon>
    </lineage>
</organism>
<keyword evidence="3" id="KW-1185">Reference proteome</keyword>
<feature type="region of interest" description="Disordered" evidence="1">
    <location>
        <begin position="206"/>
        <end position="249"/>
    </location>
</feature>
<feature type="compositionally biased region" description="Acidic residues" evidence="1">
    <location>
        <begin position="219"/>
        <end position="235"/>
    </location>
</feature>
<evidence type="ECO:0000313" key="2">
    <source>
        <dbReference type="EMBL" id="PAV21245.1"/>
    </source>
</evidence>
<feature type="region of interest" description="Disordered" evidence="1">
    <location>
        <begin position="74"/>
        <end position="179"/>
    </location>
</feature>
<dbReference type="PANTHER" id="PTHR12398">
    <property type="entry name" value="PROTEIN PHOSPHATASE INHIBITOR"/>
    <property type="match status" value="1"/>
</dbReference>
<comment type="caution">
    <text evidence="2">The sequence shown here is derived from an EMBL/GenBank/DDBJ whole genome shotgun (WGS) entry which is preliminary data.</text>
</comment>
<dbReference type="GO" id="GO:0004864">
    <property type="term" value="F:protein phosphatase inhibitor activity"/>
    <property type="evidence" value="ECO:0007669"/>
    <property type="project" value="InterPro"/>
</dbReference>
<reference evidence="2 3" key="1">
    <citation type="journal article" date="2017" name="Mol. Ecol.">
        <title>Comparative and population genomic landscape of Phellinus noxius: A hypervariable fungus causing root rot in trees.</title>
        <authorList>
            <person name="Chung C.L."/>
            <person name="Lee T.J."/>
            <person name="Akiba M."/>
            <person name="Lee H.H."/>
            <person name="Kuo T.H."/>
            <person name="Liu D."/>
            <person name="Ke H.M."/>
            <person name="Yokoi T."/>
            <person name="Roa M.B."/>
            <person name="Lu M.J."/>
            <person name="Chang Y.Y."/>
            <person name="Ann P.J."/>
            <person name="Tsai J.N."/>
            <person name="Chen C.Y."/>
            <person name="Tzean S.S."/>
            <person name="Ota Y."/>
            <person name="Hattori T."/>
            <person name="Sahashi N."/>
            <person name="Liou R.F."/>
            <person name="Kikuchi T."/>
            <person name="Tsai I.J."/>
        </authorList>
    </citation>
    <scope>NUCLEOTIDE SEQUENCE [LARGE SCALE GENOMIC DNA]</scope>
    <source>
        <strain evidence="2 3">FFPRI411160</strain>
    </source>
</reference>
<feature type="compositionally biased region" description="Polar residues" evidence="1">
    <location>
        <begin position="119"/>
        <end position="132"/>
    </location>
</feature>